<comment type="caution">
    <text evidence="1">The sequence shown here is derived from an EMBL/GenBank/DDBJ whole genome shotgun (WGS) entry which is preliminary data.</text>
</comment>
<reference evidence="1 2" key="1">
    <citation type="journal article" date="2006" name="Int. J. Syst. Evol. Microbiol.">
        <title>Myroides pelagicus sp. nov., isolated from seawater in Thailand.</title>
        <authorList>
            <person name="Yoon J."/>
            <person name="Maneerat S."/>
            <person name="Kawai F."/>
            <person name="Yokota A."/>
        </authorList>
    </citation>
    <scope>NUCLEOTIDE SEQUENCE [LARGE SCALE GENOMIC DNA]</scope>
    <source>
        <strain evidence="1 2">SM1T</strain>
    </source>
</reference>
<accession>A0A7K1GHQ3</accession>
<sequence length="82" mass="9480">MSKNKVKDFKQSVYETVAKDIIIDELNEQGHPVMVEDVIVWALEFYADMKPGYGGAMVASYIVGRIKEEETKIVDRERWQRG</sequence>
<keyword evidence="2" id="KW-1185">Reference proteome</keyword>
<evidence type="ECO:0000313" key="1">
    <source>
        <dbReference type="EMBL" id="MTH28418.1"/>
    </source>
</evidence>
<dbReference type="AlphaFoldDB" id="A0A7K1GHQ3"/>
<dbReference type="Proteomes" id="UP000488936">
    <property type="component" value="Unassembled WGS sequence"/>
</dbReference>
<dbReference type="RefSeq" id="WP_155034408.1">
    <property type="nucleotide sequence ID" value="NZ_JBHTIG010000060.1"/>
</dbReference>
<gene>
    <name evidence="1" type="ORF">GJV77_00560</name>
</gene>
<proteinExistence type="predicted"/>
<protein>
    <submittedName>
        <fullName evidence="1">Uncharacterized protein</fullName>
    </submittedName>
</protein>
<evidence type="ECO:0000313" key="2">
    <source>
        <dbReference type="Proteomes" id="UP000488936"/>
    </source>
</evidence>
<dbReference type="EMBL" id="WMJY01000001">
    <property type="protein sequence ID" value="MTH28418.1"/>
    <property type="molecule type" value="Genomic_DNA"/>
</dbReference>
<name>A0A7K1GHQ3_9FLAO</name>
<organism evidence="1 2">
    <name type="scientific">Myroides pelagicus</name>
    <dbReference type="NCBI Taxonomy" id="270914"/>
    <lineage>
        <taxon>Bacteria</taxon>
        <taxon>Pseudomonadati</taxon>
        <taxon>Bacteroidota</taxon>
        <taxon>Flavobacteriia</taxon>
        <taxon>Flavobacteriales</taxon>
        <taxon>Flavobacteriaceae</taxon>
        <taxon>Myroides</taxon>
    </lineage>
</organism>
<dbReference type="OrthoDB" id="1453907at2"/>